<organism evidence="3 4">
    <name type="scientific">Saccharomonospora piscinae</name>
    <dbReference type="NCBI Taxonomy" id="687388"/>
    <lineage>
        <taxon>Bacteria</taxon>
        <taxon>Bacillati</taxon>
        <taxon>Actinomycetota</taxon>
        <taxon>Actinomycetes</taxon>
        <taxon>Pseudonocardiales</taxon>
        <taxon>Pseudonocardiaceae</taxon>
        <taxon>Saccharomonospora</taxon>
    </lineage>
</organism>
<comment type="caution">
    <text evidence="3">The sequence shown here is derived from an EMBL/GenBank/DDBJ whole genome shotgun (WGS) entry which is preliminary data.</text>
</comment>
<proteinExistence type="predicted"/>
<accession>A0A1V9A6Z2</accession>
<keyword evidence="1" id="KW-0472">Membrane</keyword>
<dbReference type="AlphaFoldDB" id="A0A1V9A6Z2"/>
<evidence type="ECO:0000256" key="1">
    <source>
        <dbReference type="SAM" id="Phobius"/>
    </source>
</evidence>
<evidence type="ECO:0000313" key="3">
    <source>
        <dbReference type="EMBL" id="OQO92861.1"/>
    </source>
</evidence>
<keyword evidence="3" id="KW-0547">Nucleotide-binding</keyword>
<dbReference type="Pfam" id="PF13400">
    <property type="entry name" value="Tad"/>
    <property type="match status" value="1"/>
</dbReference>
<name>A0A1V9A6Z2_SACPI</name>
<keyword evidence="1" id="KW-1133">Transmembrane helix</keyword>
<keyword evidence="3" id="KW-0378">Hydrolase</keyword>
<dbReference type="GO" id="GO:0004386">
    <property type="term" value="F:helicase activity"/>
    <property type="evidence" value="ECO:0007669"/>
    <property type="project" value="UniProtKB-KW"/>
</dbReference>
<dbReference type="STRING" id="1962155.B1813_12075"/>
<dbReference type="NCBIfam" id="TIGR03816">
    <property type="entry name" value="tadE_like_DECH"/>
    <property type="match status" value="1"/>
</dbReference>
<gene>
    <name evidence="3" type="ORF">B1813_12075</name>
</gene>
<keyword evidence="3" id="KW-0347">Helicase</keyword>
<sequence length="128" mass="12577">MPPPGGERGGGADRDTGLATVWAAGAVAALLVVAGIVWTLGVVVVTRHRLAGVADLAALAAAGRAEAGVEVACARAEELAEGMAARLTDCALDGWDARVVVVAPVRGVAGLGGTVTARSRAGPVLPHP</sequence>
<keyword evidence="1" id="KW-0812">Transmembrane</keyword>
<dbReference type="RefSeq" id="WP_139794765.1">
    <property type="nucleotide sequence ID" value="NZ_MWIH01000005.1"/>
</dbReference>
<feature type="domain" description="Putative Flp pilus-assembly TadG-like N-terminal" evidence="2">
    <location>
        <begin position="17"/>
        <end position="63"/>
    </location>
</feature>
<protein>
    <submittedName>
        <fullName evidence="3">Helicase</fullName>
    </submittedName>
</protein>
<evidence type="ECO:0000259" key="2">
    <source>
        <dbReference type="Pfam" id="PF13400"/>
    </source>
</evidence>
<feature type="transmembrane region" description="Helical" evidence="1">
    <location>
        <begin position="20"/>
        <end position="45"/>
    </location>
</feature>
<evidence type="ECO:0000313" key="4">
    <source>
        <dbReference type="Proteomes" id="UP000192591"/>
    </source>
</evidence>
<dbReference type="InterPro" id="IPR028087">
    <property type="entry name" value="Tad_N"/>
</dbReference>
<dbReference type="InterPro" id="IPR021202">
    <property type="entry name" value="Rv3654c-like"/>
</dbReference>
<keyword evidence="3" id="KW-0067">ATP-binding</keyword>
<dbReference type="EMBL" id="MWIH01000005">
    <property type="protein sequence ID" value="OQO92861.1"/>
    <property type="molecule type" value="Genomic_DNA"/>
</dbReference>
<dbReference type="Proteomes" id="UP000192591">
    <property type="component" value="Unassembled WGS sequence"/>
</dbReference>
<keyword evidence="4" id="KW-1185">Reference proteome</keyword>
<reference evidence="3 4" key="1">
    <citation type="submission" date="2017-02" db="EMBL/GenBank/DDBJ databases">
        <title>Draft genome of Saccharomonospora sp. 154.</title>
        <authorList>
            <person name="Alonso-Carmona G.S."/>
            <person name="De La Haba R."/>
            <person name="Vera-Gargallo B."/>
            <person name="Sandoval-Trujillo A.H."/>
            <person name="Ramirez-Duran N."/>
            <person name="Ventosa A."/>
        </authorList>
    </citation>
    <scope>NUCLEOTIDE SEQUENCE [LARGE SCALE GENOMIC DNA]</scope>
    <source>
        <strain evidence="3 4">LRS4.154</strain>
    </source>
</reference>